<evidence type="ECO:0008006" key="4">
    <source>
        <dbReference type="Google" id="ProtNLM"/>
    </source>
</evidence>
<comment type="caution">
    <text evidence="2">The sequence shown here is derived from an EMBL/GenBank/DDBJ whole genome shotgun (WGS) entry which is preliminary data.</text>
</comment>
<proteinExistence type="predicted"/>
<organism evidence="2 3">
    <name type="scientific">Pseudomonas fragi</name>
    <dbReference type="NCBI Taxonomy" id="296"/>
    <lineage>
        <taxon>Bacteria</taxon>
        <taxon>Pseudomonadati</taxon>
        <taxon>Pseudomonadota</taxon>
        <taxon>Gammaproteobacteria</taxon>
        <taxon>Pseudomonadales</taxon>
        <taxon>Pseudomonadaceae</taxon>
        <taxon>Pseudomonas</taxon>
    </lineage>
</organism>
<accession>A0ABT4WPL5</accession>
<sequence length="639" mass="68241">MAYNTGNPIGSTSPKDLSDNARNQDLLMLGDDPSYLDRKGVPRKSWKGMEGEFNSDQSLRSSEFDAGQLIRAREFDRFIESSGYTQVGEYGPELLIERYSQYVMKDGQPYRLSSLASVPYTTTGDWSTESDAFLLLGDDVLRQEQANSTDPKKGAGMMGFCRDAAYSPGTVGAALKGADVTPWEFADLLMYTPGANPAGWDWAPALNAALAKYGEVSLGFGGYGVRSSVEMEPGYRVKGKGPGHAGGMAYSDIFAARIIALPGFVGDAVFISKVDSPENVLTAPQLEQFRLDLSQCEAHGIHFLDVYDGVKFDNLHVVGTAEGKYACWLQDGGYGLGQTLLGTNCQFLRRPNSTSTLPVALFEILNESNLIGCKFFGSAGGVLASAGPAVEFKGCAGMTLIGCSTAFAADGIAVTDHPTKKTIGFSAVSHTFEALTRTAFTVRGSATRMASQVHLVAPRYYDSVFAMQNAIDIDYVESSDFDCQFKRAIVGEGADQNNVLAQRQSYLTDNGTNTLIISRPNASDPYYGINKRIRAIGGLTSDAGIAQRVAVFTAFAGKISPGLKTVLVNRPTIGNYELPSASAFGAGFAMEVIIRSVGGGSIALTPEGEDRIEGLKTLNVAAGGKARLVSDGVSSWYLI</sequence>
<dbReference type="EMBL" id="JAQJVI010000003">
    <property type="protein sequence ID" value="MDA7021081.1"/>
    <property type="molecule type" value="Genomic_DNA"/>
</dbReference>
<name>A0ABT4WPL5_PSEFR</name>
<reference evidence="2 3" key="1">
    <citation type="submission" date="2023-01" db="EMBL/GenBank/DDBJ databases">
        <title>Effects of deletion of Siderophore biosynthase gene in Pseudomonas fragi on quorum sensing and spoliage ability.</title>
        <authorList>
            <person name="Cui F."/>
            <person name="Wang D."/>
            <person name="Liu J."/>
            <person name="Wang Q."/>
            <person name="Li T."/>
            <person name="Li J."/>
        </authorList>
    </citation>
    <scope>NUCLEOTIDE SEQUENCE [LARGE SCALE GENOMIC DNA]</scope>
    <source>
        <strain evidence="2 3">MS-10</strain>
    </source>
</reference>
<feature type="region of interest" description="Disordered" evidence="1">
    <location>
        <begin position="1"/>
        <end position="32"/>
    </location>
</feature>
<feature type="compositionally biased region" description="Polar residues" evidence="1">
    <location>
        <begin position="1"/>
        <end position="23"/>
    </location>
</feature>
<evidence type="ECO:0000256" key="1">
    <source>
        <dbReference type="SAM" id="MobiDB-lite"/>
    </source>
</evidence>
<dbReference type="Proteomes" id="UP001212337">
    <property type="component" value="Unassembled WGS sequence"/>
</dbReference>
<evidence type="ECO:0000313" key="3">
    <source>
        <dbReference type="Proteomes" id="UP001212337"/>
    </source>
</evidence>
<protein>
    <recommendedName>
        <fullName evidence="4">Tail spike TSP1/Gp66 N-terminal domain-containing protein</fullName>
    </recommendedName>
</protein>
<gene>
    <name evidence="2" type="ORF">PI499_04150</name>
</gene>
<keyword evidence="3" id="KW-1185">Reference proteome</keyword>
<evidence type="ECO:0000313" key="2">
    <source>
        <dbReference type="EMBL" id="MDA7021081.1"/>
    </source>
</evidence>
<dbReference type="RefSeq" id="WP_271350420.1">
    <property type="nucleotide sequence ID" value="NZ_JAQJVI010000003.1"/>
</dbReference>